<evidence type="ECO:0000256" key="4">
    <source>
        <dbReference type="ARBA" id="ARBA00023125"/>
    </source>
</evidence>
<name>U7QA48_9CYAN</name>
<proteinExistence type="predicted"/>
<keyword evidence="9" id="KW-1185">Reference proteome</keyword>
<keyword evidence="1" id="KW-0597">Phosphoprotein</keyword>
<dbReference type="PATRIC" id="fig|1348334.3.peg.5888"/>
<keyword evidence="2" id="KW-0902">Two-component regulatory system</keyword>
<sequence>LRETNANRDVSAETIQVDALRIDTVKRRVYKGEQLIPLTYIEFNLLELLLKHSGEAVSRSEILQELWGYAPRRIADMRVVDVHVARLRAKIEEDQRNPEYILTVRGIGYASQRLPIVEEAIGA</sequence>
<evidence type="ECO:0000256" key="1">
    <source>
        <dbReference type="ARBA" id="ARBA00022553"/>
    </source>
</evidence>
<dbReference type="SUPFAM" id="SSF46894">
    <property type="entry name" value="C-terminal effector domain of the bipartite response regulators"/>
    <property type="match status" value="1"/>
</dbReference>
<accession>U7QA48</accession>
<dbReference type="PANTHER" id="PTHR48111:SF65">
    <property type="entry name" value="OMPR SUBFAMILY"/>
    <property type="match status" value="1"/>
</dbReference>
<feature type="domain" description="OmpR/PhoB-type" evidence="7">
    <location>
        <begin position="12"/>
        <end position="113"/>
    </location>
</feature>
<dbReference type="InterPro" id="IPR016032">
    <property type="entry name" value="Sig_transdc_resp-reg_C-effctor"/>
</dbReference>
<dbReference type="AlphaFoldDB" id="U7QA48"/>
<dbReference type="GO" id="GO:0000156">
    <property type="term" value="F:phosphorelay response regulator activity"/>
    <property type="evidence" value="ECO:0007669"/>
    <property type="project" value="TreeGrafter"/>
</dbReference>
<keyword evidence="3" id="KW-0805">Transcription regulation</keyword>
<dbReference type="PROSITE" id="PS51755">
    <property type="entry name" value="OMPR_PHOB"/>
    <property type="match status" value="1"/>
</dbReference>
<dbReference type="RefSeq" id="WP_023069809.1">
    <property type="nucleotide sequence ID" value="NZ_AUZM01000169.1"/>
</dbReference>
<evidence type="ECO:0000259" key="7">
    <source>
        <dbReference type="PROSITE" id="PS51755"/>
    </source>
</evidence>
<feature type="DNA-binding region" description="OmpR/PhoB-type" evidence="6">
    <location>
        <begin position="12"/>
        <end position="113"/>
    </location>
</feature>
<dbReference type="InterPro" id="IPR001867">
    <property type="entry name" value="OmpR/PhoB-type_DNA-bd"/>
</dbReference>
<evidence type="ECO:0000256" key="3">
    <source>
        <dbReference type="ARBA" id="ARBA00023015"/>
    </source>
</evidence>
<evidence type="ECO:0000256" key="6">
    <source>
        <dbReference type="PROSITE-ProRule" id="PRU01091"/>
    </source>
</evidence>
<gene>
    <name evidence="8" type="ORF">M595_6176</name>
</gene>
<dbReference type="InterPro" id="IPR039420">
    <property type="entry name" value="WalR-like"/>
</dbReference>
<dbReference type="EMBL" id="AUZM01000169">
    <property type="protein sequence ID" value="ERT03880.1"/>
    <property type="molecule type" value="Genomic_DNA"/>
</dbReference>
<evidence type="ECO:0000256" key="5">
    <source>
        <dbReference type="ARBA" id="ARBA00023163"/>
    </source>
</evidence>
<dbReference type="GO" id="GO:0000976">
    <property type="term" value="F:transcription cis-regulatory region binding"/>
    <property type="evidence" value="ECO:0007669"/>
    <property type="project" value="TreeGrafter"/>
</dbReference>
<dbReference type="Gene3D" id="1.10.10.10">
    <property type="entry name" value="Winged helix-like DNA-binding domain superfamily/Winged helix DNA-binding domain"/>
    <property type="match status" value="1"/>
</dbReference>
<feature type="non-terminal residue" evidence="8">
    <location>
        <position position="1"/>
    </location>
</feature>
<reference evidence="8 9" key="1">
    <citation type="journal article" date="2013" name="Front. Microbiol.">
        <title>Comparative genomic analyses of the cyanobacterium, Lyngbya aestuarii BL J, a powerful hydrogen producer.</title>
        <authorList>
            <person name="Kothari A."/>
            <person name="Vaughn M."/>
            <person name="Garcia-Pichel F."/>
        </authorList>
    </citation>
    <scope>NUCLEOTIDE SEQUENCE [LARGE SCALE GENOMIC DNA]</scope>
    <source>
        <strain evidence="8 9">BL J</strain>
    </source>
</reference>
<dbReference type="CDD" id="cd00383">
    <property type="entry name" value="trans_reg_C"/>
    <property type="match status" value="1"/>
</dbReference>
<evidence type="ECO:0000256" key="2">
    <source>
        <dbReference type="ARBA" id="ARBA00023012"/>
    </source>
</evidence>
<dbReference type="Pfam" id="PF00486">
    <property type="entry name" value="Trans_reg_C"/>
    <property type="match status" value="1"/>
</dbReference>
<keyword evidence="4 6" id="KW-0238">DNA-binding</keyword>
<keyword evidence="5" id="KW-0804">Transcription</keyword>
<evidence type="ECO:0000313" key="9">
    <source>
        <dbReference type="Proteomes" id="UP000017127"/>
    </source>
</evidence>
<dbReference type="PANTHER" id="PTHR48111">
    <property type="entry name" value="REGULATOR OF RPOS"/>
    <property type="match status" value="1"/>
</dbReference>
<dbReference type="SMART" id="SM00862">
    <property type="entry name" value="Trans_reg_C"/>
    <property type="match status" value="1"/>
</dbReference>
<dbReference type="InterPro" id="IPR036388">
    <property type="entry name" value="WH-like_DNA-bd_sf"/>
</dbReference>
<protein>
    <submittedName>
        <fullName evidence="8">Two-component transcriptional regulatory family protein</fullName>
    </submittedName>
</protein>
<dbReference type="Proteomes" id="UP000017127">
    <property type="component" value="Unassembled WGS sequence"/>
</dbReference>
<dbReference type="GO" id="GO:0032993">
    <property type="term" value="C:protein-DNA complex"/>
    <property type="evidence" value="ECO:0007669"/>
    <property type="project" value="TreeGrafter"/>
</dbReference>
<dbReference type="GO" id="GO:0005829">
    <property type="term" value="C:cytosol"/>
    <property type="evidence" value="ECO:0007669"/>
    <property type="project" value="TreeGrafter"/>
</dbReference>
<evidence type="ECO:0000313" key="8">
    <source>
        <dbReference type="EMBL" id="ERT03880.1"/>
    </source>
</evidence>
<comment type="caution">
    <text evidence="8">The sequence shown here is derived from an EMBL/GenBank/DDBJ whole genome shotgun (WGS) entry which is preliminary data.</text>
</comment>
<dbReference type="GO" id="GO:0006355">
    <property type="term" value="P:regulation of DNA-templated transcription"/>
    <property type="evidence" value="ECO:0007669"/>
    <property type="project" value="InterPro"/>
</dbReference>
<organism evidence="8 9">
    <name type="scientific">Lyngbya aestuarii BL J</name>
    <dbReference type="NCBI Taxonomy" id="1348334"/>
    <lineage>
        <taxon>Bacteria</taxon>
        <taxon>Bacillati</taxon>
        <taxon>Cyanobacteriota</taxon>
        <taxon>Cyanophyceae</taxon>
        <taxon>Oscillatoriophycideae</taxon>
        <taxon>Oscillatoriales</taxon>
        <taxon>Microcoleaceae</taxon>
        <taxon>Lyngbya</taxon>
    </lineage>
</organism>